<gene>
    <name evidence="1" type="ORF">WKI58_00570</name>
</gene>
<dbReference type="Proteomes" id="UP001375539">
    <property type="component" value="Unassembled WGS sequence"/>
</dbReference>
<proteinExistence type="predicted"/>
<keyword evidence="2" id="KW-1185">Reference proteome</keyword>
<dbReference type="EC" id="2.3.1.-" evidence="1"/>
<evidence type="ECO:0000313" key="1">
    <source>
        <dbReference type="EMBL" id="MEJ8655035.1"/>
    </source>
</evidence>
<accession>A0ACC6Q9T6</accession>
<dbReference type="EMBL" id="JBBKAI010000002">
    <property type="protein sequence ID" value="MEJ8655035.1"/>
    <property type="molecule type" value="Genomic_DNA"/>
</dbReference>
<sequence length="63" mass="6970">MYVQPAVRRYQIGGPRVAEFIAWAKEAEAEAAEATAYSGNADAIRFYERNGFAPQSVTLQMSL</sequence>
<keyword evidence="1" id="KW-0808">Transferase</keyword>
<name>A0ACC6Q9T6_9ACTN</name>
<keyword evidence="1" id="KW-0012">Acyltransferase</keyword>
<reference evidence="1" key="1">
    <citation type="submission" date="2024-03" db="EMBL/GenBank/DDBJ databases">
        <title>Novel Streptomyces species of biotechnological and ecological value are a feature of Machair soil.</title>
        <authorList>
            <person name="Prole J.R."/>
            <person name="Goodfellow M."/>
            <person name="Allenby N."/>
            <person name="Ward A.C."/>
        </authorList>
    </citation>
    <scope>NUCLEOTIDE SEQUENCE</scope>
    <source>
        <strain evidence="1">MS1.AVA.4</strain>
    </source>
</reference>
<comment type="caution">
    <text evidence="1">The sequence shown here is derived from an EMBL/GenBank/DDBJ whole genome shotgun (WGS) entry which is preliminary data.</text>
</comment>
<organism evidence="1 2">
    <name type="scientific">Streptomyces pratisoli</name>
    <dbReference type="NCBI Taxonomy" id="3139917"/>
    <lineage>
        <taxon>Bacteria</taxon>
        <taxon>Bacillati</taxon>
        <taxon>Actinomycetota</taxon>
        <taxon>Actinomycetes</taxon>
        <taxon>Kitasatosporales</taxon>
        <taxon>Streptomycetaceae</taxon>
        <taxon>Streptomyces</taxon>
    </lineage>
</organism>
<evidence type="ECO:0000313" key="2">
    <source>
        <dbReference type="Proteomes" id="UP001375539"/>
    </source>
</evidence>
<protein>
    <submittedName>
        <fullName evidence="1">GNAT family N-acetyltransferase</fullName>
        <ecNumber evidence="1">2.3.1.-</ecNumber>
    </submittedName>
</protein>